<name>A0A917RSU6_9NOCA</name>
<feature type="transmembrane region" description="Helical" evidence="9">
    <location>
        <begin position="479"/>
        <end position="498"/>
    </location>
</feature>
<feature type="transmembrane region" description="Helical" evidence="9">
    <location>
        <begin position="81"/>
        <end position="98"/>
    </location>
</feature>
<feature type="region of interest" description="Disordered" evidence="8">
    <location>
        <begin position="579"/>
        <end position="613"/>
    </location>
</feature>
<proteinExistence type="inferred from homology"/>
<dbReference type="AlphaFoldDB" id="A0A917RSU6"/>
<gene>
    <name evidence="10" type="ORF">GCM10011588_47450</name>
</gene>
<evidence type="ECO:0000256" key="5">
    <source>
        <dbReference type="ARBA" id="ARBA00022989"/>
    </source>
</evidence>
<keyword evidence="3" id="KW-0808">Transferase</keyword>
<evidence type="ECO:0000256" key="1">
    <source>
        <dbReference type="ARBA" id="ARBA00004651"/>
    </source>
</evidence>
<comment type="similarity">
    <text evidence="7">Belongs to the glycosyltransferase 87 family.</text>
</comment>
<feature type="transmembrane region" description="Helical" evidence="9">
    <location>
        <begin position="340"/>
        <end position="365"/>
    </location>
</feature>
<comment type="caution">
    <text evidence="10">The sequence shown here is derived from an EMBL/GenBank/DDBJ whole genome shotgun (WGS) entry which is preliminary data.</text>
</comment>
<comment type="subcellular location">
    <subcellularLocation>
        <location evidence="1">Cell membrane</location>
        <topology evidence="1">Multi-pass membrane protein</topology>
    </subcellularLocation>
</comment>
<feature type="transmembrane region" description="Helical" evidence="9">
    <location>
        <begin position="410"/>
        <end position="434"/>
    </location>
</feature>
<evidence type="ECO:0000313" key="11">
    <source>
        <dbReference type="Proteomes" id="UP000638263"/>
    </source>
</evidence>
<accession>A0A917RSU6</accession>
<feature type="compositionally biased region" description="Basic residues" evidence="8">
    <location>
        <begin position="603"/>
        <end position="613"/>
    </location>
</feature>
<feature type="transmembrane region" description="Helical" evidence="9">
    <location>
        <begin position="440"/>
        <end position="458"/>
    </location>
</feature>
<protein>
    <submittedName>
        <fullName evidence="10">Membrane protein</fullName>
    </submittedName>
</protein>
<reference evidence="10" key="2">
    <citation type="submission" date="2020-09" db="EMBL/GenBank/DDBJ databases">
        <authorList>
            <person name="Sun Q."/>
            <person name="Zhou Y."/>
        </authorList>
    </citation>
    <scope>NUCLEOTIDE SEQUENCE</scope>
    <source>
        <strain evidence="10">CGMCC 4.3508</strain>
    </source>
</reference>
<sequence length="613" mass="67160">MSEQRLVGGPDDGVGPGNGRTGRPATAGYDSPAPLARDLRSADARDKPSRNDSMAAQLCTAVGGPVGDHALIGRARFWTPMRVLLAFTVIFLAFGWFAKAGCIQQTTTSGGLLTLDWNNGRQYTAMCYSDTVPLYGAERLNEGAFPYKKSWVEETPGGDTEVRHMEYPVLSGMYQYVSMLVAKSWDASPLPGALQVVLYFNVVAVGLAVAWLVTIWATALLSGRRVWDAALVACSPLVIVHAFTNFDFLATAFAALGLLAWARRRPLLAGVLLGLGGAAKLYPLLLLGPILVLCLRADPMHRTPRAHQATRLRDIDSAAALRIWLEELPARTRLLATRPLGAAGLTAGGALITWALVNLPIATLYPEGWREFFRLNTTRHADPDSLYNVVMSFTDWSGFDGVLQHGEPPTVLNLISLLLFVAACLGIAYIGLTAPRRPRLAQLCFLVIAAFLLTNKVWSPQYSLWLVPIAVLALPHRRVLLAWMTIDALVWVPRMFYYLGVDRKGLPEQWFTATVLLRDLAVIGLCALIVRQIYRPEQDLVRRDYLDDPVGGVVDNAPDPLLPWLPEALRPRISRDTHWTGAAAGERTRPRVPATVASSMRAPRAHTRGARPS</sequence>
<feature type="region of interest" description="Disordered" evidence="8">
    <location>
        <begin position="1"/>
        <end position="53"/>
    </location>
</feature>
<evidence type="ECO:0000256" key="8">
    <source>
        <dbReference type="SAM" id="MobiDB-lite"/>
    </source>
</evidence>
<dbReference type="InterPro" id="IPR016570">
    <property type="entry name" value="UCP010361"/>
</dbReference>
<dbReference type="GO" id="GO:0005886">
    <property type="term" value="C:plasma membrane"/>
    <property type="evidence" value="ECO:0007669"/>
    <property type="project" value="UniProtKB-SubCell"/>
</dbReference>
<evidence type="ECO:0000256" key="2">
    <source>
        <dbReference type="ARBA" id="ARBA00022475"/>
    </source>
</evidence>
<evidence type="ECO:0000256" key="3">
    <source>
        <dbReference type="ARBA" id="ARBA00022679"/>
    </source>
</evidence>
<keyword evidence="2" id="KW-1003">Cell membrane</keyword>
<feature type="transmembrane region" description="Helical" evidence="9">
    <location>
        <begin position="268"/>
        <end position="295"/>
    </location>
</feature>
<keyword evidence="6 9" id="KW-0472">Membrane</keyword>
<dbReference type="PIRSF" id="PIRSF010361">
    <property type="entry name" value="UCP010361"/>
    <property type="match status" value="1"/>
</dbReference>
<organism evidence="10 11">
    <name type="scientific">Nocardia jinanensis</name>
    <dbReference type="NCBI Taxonomy" id="382504"/>
    <lineage>
        <taxon>Bacteria</taxon>
        <taxon>Bacillati</taxon>
        <taxon>Actinomycetota</taxon>
        <taxon>Actinomycetes</taxon>
        <taxon>Mycobacteriales</taxon>
        <taxon>Nocardiaceae</taxon>
        <taxon>Nocardia</taxon>
    </lineage>
</organism>
<evidence type="ECO:0000256" key="9">
    <source>
        <dbReference type="SAM" id="Phobius"/>
    </source>
</evidence>
<dbReference type="Proteomes" id="UP000638263">
    <property type="component" value="Unassembled WGS sequence"/>
</dbReference>
<dbReference type="Pfam" id="PF09594">
    <property type="entry name" value="GT87"/>
    <property type="match status" value="1"/>
</dbReference>
<feature type="compositionally biased region" description="Basic and acidic residues" evidence="8">
    <location>
        <begin position="37"/>
        <end position="50"/>
    </location>
</feature>
<dbReference type="GO" id="GO:0016758">
    <property type="term" value="F:hexosyltransferase activity"/>
    <property type="evidence" value="ECO:0007669"/>
    <property type="project" value="InterPro"/>
</dbReference>
<feature type="compositionally biased region" description="Gly residues" evidence="8">
    <location>
        <begin position="10"/>
        <end position="20"/>
    </location>
</feature>
<reference evidence="10" key="1">
    <citation type="journal article" date="2014" name="Int. J. Syst. Evol. Microbiol.">
        <title>Complete genome sequence of Corynebacterium casei LMG S-19264T (=DSM 44701T), isolated from a smear-ripened cheese.</title>
        <authorList>
            <consortium name="US DOE Joint Genome Institute (JGI-PGF)"/>
            <person name="Walter F."/>
            <person name="Albersmeier A."/>
            <person name="Kalinowski J."/>
            <person name="Ruckert C."/>
        </authorList>
    </citation>
    <scope>NUCLEOTIDE SEQUENCE</scope>
    <source>
        <strain evidence="10">CGMCC 4.3508</strain>
    </source>
</reference>
<evidence type="ECO:0000256" key="7">
    <source>
        <dbReference type="ARBA" id="ARBA00024033"/>
    </source>
</evidence>
<evidence type="ECO:0000256" key="6">
    <source>
        <dbReference type="ARBA" id="ARBA00023136"/>
    </source>
</evidence>
<dbReference type="InterPro" id="IPR018584">
    <property type="entry name" value="GT87"/>
</dbReference>
<feature type="transmembrane region" description="Helical" evidence="9">
    <location>
        <begin position="196"/>
        <end position="217"/>
    </location>
</feature>
<keyword evidence="4 9" id="KW-0812">Transmembrane</keyword>
<keyword evidence="5 9" id="KW-1133">Transmembrane helix</keyword>
<evidence type="ECO:0000256" key="4">
    <source>
        <dbReference type="ARBA" id="ARBA00022692"/>
    </source>
</evidence>
<evidence type="ECO:0000313" key="10">
    <source>
        <dbReference type="EMBL" id="GGL27188.1"/>
    </source>
</evidence>
<keyword evidence="11" id="KW-1185">Reference proteome</keyword>
<dbReference type="EMBL" id="BMMH01000010">
    <property type="protein sequence ID" value="GGL27188.1"/>
    <property type="molecule type" value="Genomic_DNA"/>
</dbReference>
<feature type="transmembrane region" description="Helical" evidence="9">
    <location>
        <begin position="229"/>
        <end position="262"/>
    </location>
</feature>